<name>F3GS12_PSESJ</name>
<accession>F3GS12</accession>
<dbReference type="HOGENOM" id="CLU_3361656_0_0_6"/>
<dbReference type="Proteomes" id="UP000004986">
    <property type="component" value="Unassembled WGS sequence"/>
</dbReference>
<evidence type="ECO:0000313" key="1">
    <source>
        <dbReference type="EMBL" id="EGH49865.1"/>
    </source>
</evidence>
<keyword evidence="2" id="KW-1185">Reference proteome</keyword>
<reference evidence="1 2" key="1">
    <citation type="journal article" date="2011" name="PLoS Pathog.">
        <title>Dynamic evolution of pathogenicity revealed by sequencing and comparative genomics of 19 Pseudomonas syringae isolates.</title>
        <authorList>
            <person name="Baltrus D.A."/>
            <person name="Nishimura M.T."/>
            <person name="Romanchuk A."/>
            <person name="Chang J.H."/>
            <person name="Mukhtar M.S."/>
            <person name="Cherkis K."/>
            <person name="Roach J."/>
            <person name="Grant S.R."/>
            <person name="Jones C.D."/>
            <person name="Dangl J.L."/>
        </authorList>
    </citation>
    <scope>NUCLEOTIDE SEQUENCE [LARGE SCALE GENOMIC DNA]</scope>
    <source>
        <strain evidence="1 2">1704B</strain>
    </source>
</reference>
<feature type="non-terminal residue" evidence="1">
    <location>
        <position position="36"/>
    </location>
</feature>
<evidence type="ECO:0000313" key="2">
    <source>
        <dbReference type="Proteomes" id="UP000004986"/>
    </source>
</evidence>
<sequence length="36" mass="3660">KIRTALKAGRVVVVAGFQGGEQIALAHLIADLTVSG</sequence>
<feature type="non-terminal residue" evidence="1">
    <location>
        <position position="1"/>
    </location>
</feature>
<gene>
    <name evidence="1" type="ORF">PSYPI_48665</name>
</gene>
<organism evidence="1 2">
    <name type="scientific">Pseudomonas syringae pv. pisi str. 1704B</name>
    <dbReference type="NCBI Taxonomy" id="629263"/>
    <lineage>
        <taxon>Bacteria</taxon>
        <taxon>Pseudomonadati</taxon>
        <taxon>Pseudomonadota</taxon>
        <taxon>Gammaproteobacteria</taxon>
        <taxon>Pseudomonadales</taxon>
        <taxon>Pseudomonadaceae</taxon>
        <taxon>Pseudomonas</taxon>
        <taxon>Pseudomonas syringae</taxon>
    </lineage>
</organism>
<dbReference type="AlphaFoldDB" id="F3GS12"/>
<proteinExistence type="predicted"/>
<dbReference type="EMBL" id="AEAI01004827">
    <property type="protein sequence ID" value="EGH49865.1"/>
    <property type="molecule type" value="Genomic_DNA"/>
</dbReference>
<comment type="caution">
    <text evidence="1">The sequence shown here is derived from an EMBL/GenBank/DDBJ whole genome shotgun (WGS) entry which is preliminary data.</text>
</comment>
<protein>
    <submittedName>
        <fullName evidence="1">Uncharacterized protein</fullName>
    </submittedName>
</protein>